<accession>A0A401ZUX2</accession>
<evidence type="ECO:0000313" key="1">
    <source>
        <dbReference type="EMBL" id="GCE10530.1"/>
    </source>
</evidence>
<dbReference type="RefSeq" id="WP_126578125.1">
    <property type="nucleotide sequence ID" value="NZ_BIFR01000001.1"/>
</dbReference>
<gene>
    <name evidence="1" type="ORF">KTT_03890</name>
</gene>
<dbReference type="SUPFAM" id="SSF48371">
    <property type="entry name" value="ARM repeat"/>
    <property type="match status" value="1"/>
</dbReference>
<sequence length="358" mass="41348">MNQDFYNDFYVNLDKIDGERLKRILTTIQSGEGDVSDLTRAIELFGDAHYWESVPEMKRLLSHDHFQVRYSALEVLTLNFRLPELWEVTHTFLEHDPDTSCRMIGASCLGVLKRNTADQRTLEILACVVANASEKRIVREVAYEAMKDVIDYSQHHASSSPLDLAKDVNWQLVHRYCKQEEVSSKQTDEAGSHEMLLDHEKPFWFLSSDEITQQDLAGLLERCGAKMYYQKGCLGEISYRASQIQIDLEDLKTQNINIIQRAEKVIKAPIRSSIKFVAISDDREAGYQLLYDFAYLCIQHYDGVLANVMYSIDYRAPLDDDFQHPDLDTKEFLTVAYQSRWFAKLVPPLVEKPEEEAN</sequence>
<dbReference type="InterPro" id="IPR016024">
    <property type="entry name" value="ARM-type_fold"/>
</dbReference>
<dbReference type="AlphaFoldDB" id="A0A401ZUX2"/>
<evidence type="ECO:0000313" key="2">
    <source>
        <dbReference type="Proteomes" id="UP000287352"/>
    </source>
</evidence>
<dbReference type="EMBL" id="BIFR01000001">
    <property type="protein sequence ID" value="GCE10530.1"/>
    <property type="molecule type" value="Genomic_DNA"/>
</dbReference>
<proteinExistence type="predicted"/>
<name>A0A401ZUX2_9CHLR</name>
<comment type="caution">
    <text evidence="1">The sequence shown here is derived from an EMBL/GenBank/DDBJ whole genome shotgun (WGS) entry which is preliminary data.</text>
</comment>
<evidence type="ECO:0008006" key="3">
    <source>
        <dbReference type="Google" id="ProtNLM"/>
    </source>
</evidence>
<reference evidence="2" key="1">
    <citation type="submission" date="2018-12" db="EMBL/GenBank/DDBJ databases">
        <title>Tengunoibacter tsumagoiensis gen. nov., sp. nov., Dictyobacter kobayashii sp. nov., D. alpinus sp. nov., and D. joshuensis sp. nov. and description of Dictyobacteraceae fam. nov. within the order Ktedonobacterales isolated from Tengu-no-mugimeshi.</title>
        <authorList>
            <person name="Wang C.M."/>
            <person name="Zheng Y."/>
            <person name="Sakai Y."/>
            <person name="Toyoda A."/>
            <person name="Minakuchi Y."/>
            <person name="Abe K."/>
            <person name="Yokota A."/>
            <person name="Yabe S."/>
        </authorList>
    </citation>
    <scope>NUCLEOTIDE SEQUENCE [LARGE SCALE GENOMIC DNA]</scope>
    <source>
        <strain evidence="2">Uno3</strain>
    </source>
</reference>
<organism evidence="1 2">
    <name type="scientific">Tengunoibacter tsumagoiensis</name>
    <dbReference type="NCBI Taxonomy" id="2014871"/>
    <lineage>
        <taxon>Bacteria</taxon>
        <taxon>Bacillati</taxon>
        <taxon>Chloroflexota</taxon>
        <taxon>Ktedonobacteria</taxon>
        <taxon>Ktedonobacterales</taxon>
        <taxon>Dictyobacteraceae</taxon>
        <taxon>Tengunoibacter</taxon>
    </lineage>
</organism>
<dbReference type="Proteomes" id="UP000287352">
    <property type="component" value="Unassembled WGS sequence"/>
</dbReference>
<protein>
    <recommendedName>
        <fullName evidence="3">HEAT repeat domain-containing protein</fullName>
    </recommendedName>
</protein>
<keyword evidence="2" id="KW-1185">Reference proteome</keyword>